<dbReference type="EMBL" id="LVJZ01000003">
    <property type="protein sequence ID" value="ODB96302.1"/>
    <property type="molecule type" value="Genomic_DNA"/>
</dbReference>
<evidence type="ECO:0000313" key="2">
    <source>
        <dbReference type="Proteomes" id="UP000094849"/>
    </source>
</evidence>
<keyword evidence="2" id="KW-1185">Reference proteome</keyword>
<sequence length="70" mass="8263">MPEIFLFQNNNRLCILIWDGKVKLPMVCKKIRHCCNNRHGDRRVLNRPEMIVMKDVEEVLSSLLPLVVMD</sequence>
<gene>
    <name evidence="1" type="ORF">A3196_05720</name>
</gene>
<name>A0A1E2UP45_9GAMM</name>
<accession>A0A1E2UP45</accession>
<proteinExistence type="predicted"/>
<protein>
    <submittedName>
        <fullName evidence="1">Uncharacterized protein</fullName>
    </submittedName>
</protein>
<evidence type="ECO:0000313" key="1">
    <source>
        <dbReference type="EMBL" id="ODB96302.1"/>
    </source>
</evidence>
<comment type="caution">
    <text evidence="1">The sequence shown here is derived from an EMBL/GenBank/DDBJ whole genome shotgun (WGS) entry which is preliminary data.</text>
</comment>
<dbReference type="Proteomes" id="UP000094849">
    <property type="component" value="Unassembled WGS sequence"/>
</dbReference>
<organism evidence="1 2">
    <name type="scientific">Candidatus Thiodiazotropha endoloripes</name>
    <dbReference type="NCBI Taxonomy" id="1818881"/>
    <lineage>
        <taxon>Bacteria</taxon>
        <taxon>Pseudomonadati</taxon>
        <taxon>Pseudomonadota</taxon>
        <taxon>Gammaproteobacteria</taxon>
        <taxon>Chromatiales</taxon>
        <taxon>Sedimenticolaceae</taxon>
        <taxon>Candidatus Thiodiazotropha</taxon>
    </lineage>
</organism>
<dbReference type="AlphaFoldDB" id="A0A1E2UP45"/>
<reference evidence="1 2" key="1">
    <citation type="submission" date="2016-03" db="EMBL/GenBank/DDBJ databases">
        <title>Chemosynthetic sulphur-oxidizing symbionts of marine invertebrate animals are capable of nitrogen fixation.</title>
        <authorList>
            <person name="Petersen J.M."/>
            <person name="Kemper A."/>
            <person name="Gruber-Vodicka H."/>
            <person name="Cardini U."/>
            <person name="Geest Mvander."/>
            <person name="Kleiner M."/>
            <person name="Bulgheresi S."/>
            <person name="Fussmann M."/>
            <person name="Herbold C."/>
            <person name="Seah B.K.B."/>
            <person name="Antony C.Paul."/>
            <person name="Liu D."/>
            <person name="Belitz A."/>
            <person name="Weber M."/>
        </authorList>
    </citation>
    <scope>NUCLEOTIDE SEQUENCE [LARGE SCALE GENOMIC DNA]</scope>
    <source>
        <strain evidence="1">G_D</strain>
    </source>
</reference>